<reference evidence="2" key="1">
    <citation type="journal article" date="2019" name="Int. J. Syst. Evol. Microbiol.">
        <title>The Global Catalogue of Microorganisms (GCM) 10K type strain sequencing project: providing services to taxonomists for standard genome sequencing and annotation.</title>
        <authorList>
            <consortium name="The Broad Institute Genomics Platform"/>
            <consortium name="The Broad Institute Genome Sequencing Center for Infectious Disease"/>
            <person name="Wu L."/>
            <person name="Ma J."/>
        </authorList>
    </citation>
    <scope>NUCLEOTIDE SEQUENCE [LARGE SCALE GENOMIC DNA]</scope>
    <source>
        <strain evidence="2">JCM 6242</strain>
    </source>
</reference>
<keyword evidence="2" id="KW-1185">Reference proteome</keyword>
<accession>A0ABP6I4T7</accession>
<evidence type="ECO:0000313" key="1">
    <source>
        <dbReference type="EMBL" id="GAA2844903.1"/>
    </source>
</evidence>
<dbReference type="Proteomes" id="UP001500831">
    <property type="component" value="Unassembled WGS sequence"/>
</dbReference>
<comment type="caution">
    <text evidence="1">The sequence shown here is derived from an EMBL/GenBank/DDBJ whole genome shotgun (WGS) entry which is preliminary data.</text>
</comment>
<evidence type="ECO:0008006" key="3">
    <source>
        <dbReference type="Google" id="ProtNLM"/>
    </source>
</evidence>
<name>A0ABP6I4T7_9ACTN</name>
<gene>
    <name evidence="1" type="ORF">GCM10010517_01210</name>
</gene>
<protein>
    <recommendedName>
        <fullName evidence="3">Ribbon-helix-helix protein CopG domain-containing protein</fullName>
    </recommendedName>
</protein>
<sequence length="81" mass="9144">MPSESTPPQARQIVSERITVGLVPRVSEQLQRLQERTGFSKTDLVNRAITLYEYVEAEASKGNDLLVRQKDSGELFIVKIL</sequence>
<organism evidence="1 2">
    <name type="scientific">Streptosporangium fragile</name>
    <dbReference type="NCBI Taxonomy" id="46186"/>
    <lineage>
        <taxon>Bacteria</taxon>
        <taxon>Bacillati</taxon>
        <taxon>Actinomycetota</taxon>
        <taxon>Actinomycetes</taxon>
        <taxon>Streptosporangiales</taxon>
        <taxon>Streptosporangiaceae</taxon>
        <taxon>Streptosporangium</taxon>
    </lineage>
</organism>
<proteinExistence type="predicted"/>
<dbReference type="EMBL" id="BAAAVI010000001">
    <property type="protein sequence ID" value="GAA2844903.1"/>
    <property type="molecule type" value="Genomic_DNA"/>
</dbReference>
<evidence type="ECO:0000313" key="2">
    <source>
        <dbReference type="Proteomes" id="UP001500831"/>
    </source>
</evidence>